<keyword evidence="3" id="KW-0472">Membrane</keyword>
<sequence>MHVAPSPANSHAKGRLAKRQNYPSQSSRSARILSTSGCRWTVGTARDLMMPEKAANLVIGSSPAVHWWFKILVVGVFFGILVVWGIDGFNMSSFQKDFVVFKPNGSEILPQPFQDLSFRNLSVEPHDSEPVPRCFQFKPSSFRGLTEEQTVNIPSTPRILPWISSELEANYSANLLAKWLAPGGEPCKDSRTVDIRVSGLEGNMDLELSTGEMHEFVFQALDDSGQPRCLGGDYFETDLSGERWKARPPVKDMGNGTYVFSLQVHPDFAGDYNLTIILLFRHYEGLKYSPARFVFDRVLLVVPIKFIRSESQLPEIRHCKKSDYTKDVWSGRWTRHARNDSCPISNDGRYRCQKPSFPCQRPWCDGPLGVLESNGWVYSAHCSFKLFTSQKAWKCLNNRWIFWWGDSNHCDTIRNILHFILDVHDIPTVPRIFDMNITNPRNPSQMVRFTSIFNGHPNDTGNYQGLNSLINANYRELLKGYFSKDVVPDTMIMNSGLHDGVYWSNIRNFIKGADYAASFWAEKFGIQSSQNGGLQRVVLDKLRQYQVLDRVIDDFDMTYPWHYDNRCNDGVHYGRAPAKMKWRDGQIGHQYFVDLMLGHVLINALCVKSV</sequence>
<reference evidence="4" key="2">
    <citation type="journal article" date="2024" name="Plant">
        <title>Genomic evolution and insights into agronomic trait innovations of Sesamum species.</title>
        <authorList>
            <person name="Miao H."/>
            <person name="Wang L."/>
            <person name="Qu L."/>
            <person name="Liu H."/>
            <person name="Sun Y."/>
            <person name="Le M."/>
            <person name="Wang Q."/>
            <person name="Wei S."/>
            <person name="Zheng Y."/>
            <person name="Lin W."/>
            <person name="Duan Y."/>
            <person name="Cao H."/>
            <person name="Xiong S."/>
            <person name="Wang X."/>
            <person name="Wei L."/>
            <person name="Li C."/>
            <person name="Ma Q."/>
            <person name="Ju M."/>
            <person name="Zhao R."/>
            <person name="Li G."/>
            <person name="Mu C."/>
            <person name="Tian Q."/>
            <person name="Mei H."/>
            <person name="Zhang T."/>
            <person name="Gao T."/>
            <person name="Zhang H."/>
        </authorList>
    </citation>
    <scope>NUCLEOTIDE SEQUENCE</scope>
    <source>
        <strain evidence="4">KEN8</strain>
    </source>
</reference>
<evidence type="ECO:0000256" key="2">
    <source>
        <dbReference type="SAM" id="MobiDB-lite"/>
    </source>
</evidence>
<evidence type="ECO:0000256" key="1">
    <source>
        <dbReference type="PROSITE-ProRule" id="PRU00087"/>
    </source>
</evidence>
<reference evidence="4" key="1">
    <citation type="submission" date="2020-06" db="EMBL/GenBank/DDBJ databases">
        <authorList>
            <person name="Li T."/>
            <person name="Hu X."/>
            <person name="Zhang T."/>
            <person name="Song X."/>
            <person name="Zhang H."/>
            <person name="Dai N."/>
            <person name="Sheng W."/>
            <person name="Hou X."/>
            <person name="Wei L."/>
        </authorList>
    </citation>
    <scope>NUCLEOTIDE SEQUENCE</scope>
    <source>
        <strain evidence="4">KEN8</strain>
        <tissue evidence="4">Leaf</tissue>
    </source>
</reference>
<feature type="transmembrane region" description="Helical" evidence="3">
    <location>
        <begin position="67"/>
        <end position="86"/>
    </location>
</feature>
<dbReference type="PANTHER" id="PTHR35124:SF1">
    <property type="entry name" value="CYTOCHROME P450 FAMILY PROTEIN"/>
    <property type="match status" value="1"/>
</dbReference>
<feature type="compositionally biased region" description="Polar residues" evidence="2">
    <location>
        <begin position="21"/>
        <end position="30"/>
    </location>
</feature>
<feature type="repeat" description="Filamin" evidence="1">
    <location>
        <begin position="185"/>
        <end position="295"/>
    </location>
</feature>
<keyword evidence="3" id="KW-0812">Transmembrane</keyword>
<dbReference type="InterPro" id="IPR013783">
    <property type="entry name" value="Ig-like_fold"/>
</dbReference>
<protein>
    <submittedName>
        <fullName evidence="4">Uncharacterized protein</fullName>
    </submittedName>
</protein>
<proteinExistence type="predicted"/>
<evidence type="ECO:0000256" key="3">
    <source>
        <dbReference type="SAM" id="Phobius"/>
    </source>
</evidence>
<dbReference type="PROSITE" id="PS50194">
    <property type="entry name" value="FILAMIN_REPEAT"/>
    <property type="match status" value="1"/>
</dbReference>
<dbReference type="PANTHER" id="PTHR35124">
    <property type="entry name" value="CYTOCHROME P450 FAMILY PROTEIN"/>
    <property type="match status" value="1"/>
</dbReference>
<keyword evidence="3" id="KW-1133">Transmembrane helix</keyword>
<dbReference type="Gene3D" id="2.60.40.10">
    <property type="entry name" value="Immunoglobulins"/>
    <property type="match status" value="1"/>
</dbReference>
<accession>A0AAW2QJV1</accession>
<dbReference type="AlphaFoldDB" id="A0AAW2QJV1"/>
<evidence type="ECO:0000313" key="4">
    <source>
        <dbReference type="EMBL" id="KAL0367996.1"/>
    </source>
</evidence>
<feature type="region of interest" description="Disordered" evidence="2">
    <location>
        <begin position="1"/>
        <end position="30"/>
    </location>
</feature>
<gene>
    <name evidence="4" type="ORF">Scaly_1018500</name>
</gene>
<dbReference type="InterPro" id="IPR017868">
    <property type="entry name" value="Filamin/ABP280_repeat-like"/>
</dbReference>
<organism evidence="4">
    <name type="scientific">Sesamum calycinum</name>
    <dbReference type="NCBI Taxonomy" id="2727403"/>
    <lineage>
        <taxon>Eukaryota</taxon>
        <taxon>Viridiplantae</taxon>
        <taxon>Streptophyta</taxon>
        <taxon>Embryophyta</taxon>
        <taxon>Tracheophyta</taxon>
        <taxon>Spermatophyta</taxon>
        <taxon>Magnoliopsida</taxon>
        <taxon>eudicotyledons</taxon>
        <taxon>Gunneridae</taxon>
        <taxon>Pentapetalae</taxon>
        <taxon>asterids</taxon>
        <taxon>lamiids</taxon>
        <taxon>Lamiales</taxon>
        <taxon>Pedaliaceae</taxon>
        <taxon>Sesamum</taxon>
    </lineage>
</organism>
<dbReference type="EMBL" id="JACGWM010000006">
    <property type="protein sequence ID" value="KAL0367996.1"/>
    <property type="molecule type" value="Genomic_DNA"/>
</dbReference>
<comment type="caution">
    <text evidence="4">The sequence shown here is derived from an EMBL/GenBank/DDBJ whole genome shotgun (WGS) entry which is preliminary data.</text>
</comment>
<name>A0AAW2QJV1_9LAMI</name>